<reference evidence="3" key="1">
    <citation type="submission" date="2025-08" db="UniProtKB">
        <authorList>
            <consortium name="RefSeq"/>
        </authorList>
    </citation>
    <scope>IDENTIFICATION</scope>
    <source>
        <tissue evidence="3">Liver</tissue>
    </source>
</reference>
<dbReference type="GeneID" id="121144466"/>
<evidence type="ECO:0000313" key="3">
    <source>
        <dbReference type="RefSeq" id="XP_040614138.1"/>
    </source>
</evidence>
<feature type="region of interest" description="Disordered" evidence="1">
    <location>
        <begin position="77"/>
        <end position="117"/>
    </location>
</feature>
<dbReference type="RefSeq" id="XP_040614138.1">
    <property type="nucleotide sequence ID" value="XM_040758204.1"/>
</dbReference>
<evidence type="ECO:0000256" key="1">
    <source>
        <dbReference type="SAM" id="MobiDB-lite"/>
    </source>
</evidence>
<gene>
    <name evidence="3" type="primary">LOC121144466</name>
</gene>
<sequence>MWGAEAYLAQSQRIPGVSSWVLQWWILHREKARPSSGLLSSSRSEFLARGLCPRQSSPPTTVVSCYSFSATHHKKKSLQGILRPDKGPDRNGGWVQELSESRRVWPRPTSRQSKPPVFPRASIRALEPRGPCRKYGKWRARPLDQTGNAFFLSSGGSEMSPSWRLDTSGHRGSPHPAGVRWLDRTTKKVISALDSSSTPSLPPPLPFPELLGLLPFVRTSDYSLMFNLAPNGTAPCPIFHCPPSARTPGIWTGPQPLRERSFPPWPNSPAAPVPHLGRAGLLRDRRDTRSQTGSAQLTAPGRDLYMAVSTPLLLVLRNFWKVGNASGERCGSQSGKKKAKDLPQNRPGSRPCACGRSPSPWVLLPPRPAGLGALLLKAWTSLDS</sequence>
<dbReference type="Proteomes" id="UP000886700">
    <property type="component" value="Unplaced"/>
</dbReference>
<proteinExistence type="predicted"/>
<protein>
    <submittedName>
        <fullName evidence="3">Uncharacterized protein LOC121144466</fullName>
    </submittedName>
</protein>
<evidence type="ECO:0000313" key="2">
    <source>
        <dbReference type="Proteomes" id="UP000886700"/>
    </source>
</evidence>
<keyword evidence="2" id="KW-1185">Reference proteome</keyword>
<organism evidence="2 3">
    <name type="scientific">Mesocricetus auratus</name>
    <name type="common">Golden hamster</name>
    <dbReference type="NCBI Taxonomy" id="10036"/>
    <lineage>
        <taxon>Eukaryota</taxon>
        <taxon>Metazoa</taxon>
        <taxon>Chordata</taxon>
        <taxon>Craniata</taxon>
        <taxon>Vertebrata</taxon>
        <taxon>Euteleostomi</taxon>
        <taxon>Mammalia</taxon>
        <taxon>Eutheria</taxon>
        <taxon>Euarchontoglires</taxon>
        <taxon>Glires</taxon>
        <taxon>Rodentia</taxon>
        <taxon>Myomorpha</taxon>
        <taxon>Muroidea</taxon>
        <taxon>Cricetidae</taxon>
        <taxon>Cricetinae</taxon>
        <taxon>Mesocricetus</taxon>
    </lineage>
</organism>
<name>A0ABM2YHF1_MESAU</name>
<feature type="region of interest" description="Disordered" evidence="1">
    <location>
        <begin position="326"/>
        <end position="359"/>
    </location>
</feature>
<accession>A0ABM2YHF1</accession>